<feature type="compositionally biased region" description="Polar residues" evidence="1">
    <location>
        <begin position="485"/>
        <end position="494"/>
    </location>
</feature>
<evidence type="ECO:0000313" key="3">
    <source>
        <dbReference type="Proteomes" id="UP000693970"/>
    </source>
</evidence>
<feature type="region of interest" description="Disordered" evidence="1">
    <location>
        <begin position="376"/>
        <end position="494"/>
    </location>
</feature>
<evidence type="ECO:0000313" key="2">
    <source>
        <dbReference type="EMBL" id="KAG7345625.1"/>
    </source>
</evidence>
<evidence type="ECO:0000256" key="1">
    <source>
        <dbReference type="SAM" id="MobiDB-lite"/>
    </source>
</evidence>
<keyword evidence="3" id="KW-1185">Reference proteome</keyword>
<proteinExistence type="predicted"/>
<comment type="caution">
    <text evidence="2">The sequence shown here is derived from an EMBL/GenBank/DDBJ whole genome shotgun (WGS) entry which is preliminary data.</text>
</comment>
<feature type="region of interest" description="Disordered" evidence="1">
    <location>
        <begin position="540"/>
        <end position="570"/>
    </location>
</feature>
<gene>
    <name evidence="2" type="ORF">IV203_033156</name>
</gene>
<reference evidence="2" key="2">
    <citation type="submission" date="2021-04" db="EMBL/GenBank/DDBJ databases">
        <authorList>
            <person name="Podell S."/>
        </authorList>
    </citation>
    <scope>NUCLEOTIDE SEQUENCE</scope>
    <source>
        <strain evidence="2">Hildebrandi</strain>
    </source>
</reference>
<dbReference type="Proteomes" id="UP000693970">
    <property type="component" value="Unassembled WGS sequence"/>
</dbReference>
<sequence length="570" mass="63740">MEAKRHASTLEHHRQMAFDKRLKNKPFLLLPSIVDVDTSVLMAGTIVPFPPEEKYSSGADELRSHDGGGVDDDNKNKVGDFSGGSMAAMIAEAASKRNKRINLDGGAIRMRLAALPEPRHSGNEDCASMARVDALERKKRIEASGGALKITKLRDVLPEHANVFVSVAEQAADMGRLVRSKEQVVEATSHRAKETDTWAGPGGLRNQESQRSIVARAISEAAALGKMKTAKPLETTNYDNYRIVEESGDDTDIDIDKQVDEHGRRALRTNFLLDQHVREEYREKKNHWSEPERFEGPDYASIDDVELPTEQLPKFKPKELKFTTQREALEAMSNAVATEAWERTYRLQRPKAQLKVTRGCKCPYCKNPNPYQTHKYKAMMSGNDSPNDDPSSFPSALMQQSRDQGSDSDNLDRALQPPKGNEYLPATPNEGESELKRNNDATTKSPEKWESTNRPRDSLVQNNDVESCSIYEIQPSGSLKPMPSSDANFQSPEQHPDVLNSSLVDNYIGTLTVDGGYHASSHTRKTVLLNECVDFGARHKRVHVKREKTKKDKSTKKPNKSKRKDGCTIM</sequence>
<organism evidence="2 3">
    <name type="scientific">Nitzschia inconspicua</name>
    <dbReference type="NCBI Taxonomy" id="303405"/>
    <lineage>
        <taxon>Eukaryota</taxon>
        <taxon>Sar</taxon>
        <taxon>Stramenopiles</taxon>
        <taxon>Ochrophyta</taxon>
        <taxon>Bacillariophyta</taxon>
        <taxon>Bacillariophyceae</taxon>
        <taxon>Bacillariophycidae</taxon>
        <taxon>Bacillariales</taxon>
        <taxon>Bacillariaceae</taxon>
        <taxon>Nitzschia</taxon>
    </lineage>
</organism>
<dbReference type="AlphaFoldDB" id="A0A9K3PFR6"/>
<dbReference type="EMBL" id="JAGRRH010000022">
    <property type="protein sequence ID" value="KAG7345625.1"/>
    <property type="molecule type" value="Genomic_DNA"/>
</dbReference>
<reference evidence="2" key="1">
    <citation type="journal article" date="2021" name="Sci. Rep.">
        <title>Diploid genomic architecture of Nitzschia inconspicua, an elite biomass production diatom.</title>
        <authorList>
            <person name="Oliver A."/>
            <person name="Podell S."/>
            <person name="Pinowska A."/>
            <person name="Traller J.C."/>
            <person name="Smith S.R."/>
            <person name="McClure R."/>
            <person name="Beliaev A."/>
            <person name="Bohutskyi P."/>
            <person name="Hill E.A."/>
            <person name="Rabines A."/>
            <person name="Zheng H."/>
            <person name="Allen L.Z."/>
            <person name="Kuo A."/>
            <person name="Grigoriev I.V."/>
            <person name="Allen A.E."/>
            <person name="Hazlebeck D."/>
            <person name="Allen E.E."/>
        </authorList>
    </citation>
    <scope>NUCLEOTIDE SEQUENCE</scope>
    <source>
        <strain evidence="2">Hildebrandi</strain>
    </source>
</reference>
<feature type="region of interest" description="Disordered" evidence="1">
    <location>
        <begin position="52"/>
        <end position="77"/>
    </location>
</feature>
<protein>
    <submittedName>
        <fullName evidence="2">Uncharacterized protein</fullName>
    </submittedName>
</protein>
<feature type="compositionally biased region" description="Basic residues" evidence="1">
    <location>
        <begin position="540"/>
        <end position="563"/>
    </location>
</feature>
<feature type="compositionally biased region" description="Basic and acidic residues" evidence="1">
    <location>
        <begin position="433"/>
        <end position="457"/>
    </location>
</feature>
<accession>A0A9K3PFR6</accession>
<feature type="compositionally biased region" description="Low complexity" evidence="1">
    <location>
        <begin position="381"/>
        <end position="395"/>
    </location>
</feature>
<dbReference type="OrthoDB" id="49576at2759"/>
<name>A0A9K3PFR6_9STRA</name>